<dbReference type="Gene3D" id="3.60.15.10">
    <property type="entry name" value="Ribonuclease Z/Hydroxyacylglutathione hydrolase-like"/>
    <property type="match status" value="1"/>
</dbReference>
<dbReference type="SUPFAM" id="SSF56281">
    <property type="entry name" value="Metallo-hydrolase/oxidoreductase"/>
    <property type="match status" value="1"/>
</dbReference>
<dbReference type="PANTHER" id="PTHR42967:SF1">
    <property type="entry name" value="MBL FOLD METALLO-HYDROLASE"/>
    <property type="match status" value="1"/>
</dbReference>
<organism evidence="1 2">
    <name type="scientific">Anaerobium acetethylicum</name>
    <dbReference type="NCBI Taxonomy" id="1619234"/>
    <lineage>
        <taxon>Bacteria</taxon>
        <taxon>Bacillati</taxon>
        <taxon>Bacillota</taxon>
        <taxon>Clostridia</taxon>
        <taxon>Lachnospirales</taxon>
        <taxon>Lachnospiraceae</taxon>
        <taxon>Anaerobium</taxon>
    </lineage>
</organism>
<dbReference type="AlphaFoldDB" id="A0A1D3TWB4"/>
<evidence type="ECO:0000313" key="1">
    <source>
        <dbReference type="EMBL" id="SCP98502.1"/>
    </source>
</evidence>
<dbReference type="EMBL" id="FMKA01000021">
    <property type="protein sequence ID" value="SCP98502.1"/>
    <property type="molecule type" value="Genomic_DNA"/>
</dbReference>
<proteinExistence type="predicted"/>
<dbReference type="STRING" id="1619234.SAMN05421730_102150"/>
<dbReference type="PANTHER" id="PTHR42967">
    <property type="entry name" value="METAL DEPENDENT HYDROLASE"/>
    <property type="match status" value="1"/>
</dbReference>
<dbReference type="Pfam" id="PF13483">
    <property type="entry name" value="Lactamase_B_3"/>
    <property type="match status" value="1"/>
</dbReference>
<dbReference type="OrthoDB" id="36975at2"/>
<reference evidence="1 2" key="1">
    <citation type="submission" date="2016-09" db="EMBL/GenBank/DDBJ databases">
        <authorList>
            <person name="Capua I."/>
            <person name="De Benedictis P."/>
            <person name="Joannis T."/>
            <person name="Lombin L.H."/>
            <person name="Cattoli G."/>
        </authorList>
    </citation>
    <scope>NUCLEOTIDE SEQUENCE [LARGE SCALE GENOMIC DNA]</scope>
    <source>
        <strain evidence="1 2">GluBS11</strain>
    </source>
</reference>
<dbReference type="Proteomes" id="UP000199315">
    <property type="component" value="Unassembled WGS sequence"/>
</dbReference>
<protein>
    <submittedName>
        <fullName evidence="1">L-ascorbate metabolism protein UlaG, beta-lactamase superfamily</fullName>
    </submittedName>
</protein>
<name>A0A1D3TWB4_9FIRM</name>
<dbReference type="InterPro" id="IPR036866">
    <property type="entry name" value="RibonucZ/Hydroxyglut_hydro"/>
</dbReference>
<dbReference type="RefSeq" id="WP_091235522.1">
    <property type="nucleotide sequence ID" value="NZ_FMKA01000021.1"/>
</dbReference>
<sequence>MKITYIGHSGFLVEWETCYWLFDYYKGEIPEMDPEKKLFVFASHSHHDHFNPEIFKLADRYPDVEYVLSSDIRMTERECRKFGIADAILEKTVSVKPSMEYALQDKDGGCIALETLRSTDAGVAFLLRYKGKTIYHAGDLNLWVWRGETKQYNNHMTTMFEQEMEHLKDVQIDVAFAPLDPRQEDWYYMGLEKLMETARIKYVFPMHFWENPAIIQQFKQERMVKDSDTAVMDIFRDGQDWEIDV</sequence>
<accession>A0A1D3TWB4</accession>
<keyword evidence="2" id="KW-1185">Reference proteome</keyword>
<evidence type="ECO:0000313" key="2">
    <source>
        <dbReference type="Proteomes" id="UP000199315"/>
    </source>
</evidence>
<gene>
    <name evidence="1" type="ORF">SAMN05421730_102150</name>
</gene>